<keyword evidence="2" id="KW-0285">Flavoprotein</keyword>
<dbReference type="PRINTS" id="PR00420">
    <property type="entry name" value="RNGMNOXGNASE"/>
</dbReference>
<dbReference type="Proteomes" id="UP001431532">
    <property type="component" value="Unassembled WGS sequence"/>
</dbReference>
<dbReference type="InterPro" id="IPR023166">
    <property type="entry name" value="BaiN-like_dom_sf"/>
</dbReference>
<dbReference type="Pfam" id="PF03486">
    <property type="entry name" value="HI0933_like"/>
    <property type="match status" value="1"/>
</dbReference>
<reference evidence="6" key="1">
    <citation type="submission" date="2023-05" db="EMBL/GenBank/DDBJ databases">
        <title>Mariniplasma microaerophilum sp. nov., a novel anaerobic mollicute isolated from terrestrial mud volcano, Taman Peninsula, Russia.</title>
        <authorList>
            <person name="Khomyakova M.A."/>
            <person name="Merkel A.Y."/>
            <person name="Slobodkin A.I."/>
        </authorList>
    </citation>
    <scope>NUCLEOTIDE SEQUENCE</scope>
    <source>
        <strain evidence="6">M4Ah</strain>
    </source>
</reference>
<comment type="caution">
    <text evidence="6">The sequence shown here is derived from an EMBL/GenBank/DDBJ whole genome shotgun (WGS) entry which is preliminary data.</text>
</comment>
<evidence type="ECO:0000256" key="1">
    <source>
        <dbReference type="ARBA" id="ARBA00001974"/>
    </source>
</evidence>
<evidence type="ECO:0000313" key="7">
    <source>
        <dbReference type="Proteomes" id="UP001431532"/>
    </source>
</evidence>
<protein>
    <submittedName>
        <fullName evidence="6">Aminoacetone oxidase family FAD-binding enzyme</fullName>
    </submittedName>
</protein>
<feature type="domain" description="RsdA/BaiN/AoA(So)-like insert" evidence="5">
    <location>
        <begin position="204"/>
        <end position="346"/>
    </location>
</feature>
<dbReference type="PANTHER" id="PTHR42887:SF2">
    <property type="entry name" value="OS12G0638800 PROTEIN"/>
    <property type="match status" value="1"/>
</dbReference>
<evidence type="ECO:0000256" key="3">
    <source>
        <dbReference type="ARBA" id="ARBA00022827"/>
    </source>
</evidence>
<dbReference type="Gene3D" id="2.40.30.10">
    <property type="entry name" value="Translation factors"/>
    <property type="match status" value="1"/>
</dbReference>
<dbReference type="NCBIfam" id="TIGR00275">
    <property type="entry name" value="aminoacetone oxidase family FAD-binding enzyme"/>
    <property type="match status" value="1"/>
</dbReference>
<dbReference type="SUPFAM" id="SSF160996">
    <property type="entry name" value="HI0933 insert domain-like"/>
    <property type="match status" value="1"/>
</dbReference>
<feature type="domain" description="RsdA/BaiN/AoA(So)-like Rossmann fold-like" evidence="4">
    <location>
        <begin position="4"/>
        <end position="399"/>
    </location>
</feature>
<dbReference type="SUPFAM" id="SSF51905">
    <property type="entry name" value="FAD/NAD(P)-binding domain"/>
    <property type="match status" value="1"/>
</dbReference>
<dbReference type="EMBL" id="JASCXW010000020">
    <property type="protein sequence ID" value="MDI6453212.1"/>
    <property type="molecule type" value="Genomic_DNA"/>
</dbReference>
<dbReference type="InterPro" id="IPR057661">
    <property type="entry name" value="RsdA/BaiN/AoA(So)_Rossmann"/>
</dbReference>
<dbReference type="Pfam" id="PF22780">
    <property type="entry name" value="HI0933_like_1st"/>
    <property type="match status" value="1"/>
</dbReference>
<comment type="cofactor">
    <cofactor evidence="1">
        <name>FAD</name>
        <dbReference type="ChEBI" id="CHEBI:57692"/>
    </cofactor>
</comment>
<dbReference type="InterPro" id="IPR055178">
    <property type="entry name" value="RsdA/BaiN/AoA(So)-like_dom"/>
</dbReference>
<dbReference type="InterPro" id="IPR004792">
    <property type="entry name" value="BaiN-like"/>
</dbReference>
<evidence type="ECO:0000259" key="5">
    <source>
        <dbReference type="Pfam" id="PF22780"/>
    </source>
</evidence>
<evidence type="ECO:0000256" key="2">
    <source>
        <dbReference type="ARBA" id="ARBA00022630"/>
    </source>
</evidence>
<keyword evidence="7" id="KW-1185">Reference proteome</keyword>
<dbReference type="Gene3D" id="1.10.8.260">
    <property type="entry name" value="HI0933 insert domain-like"/>
    <property type="match status" value="1"/>
</dbReference>
<accession>A0AAW6U5M6</accession>
<sequence length="407" mass="45588">MVYDVIVIGGGPAGLMACNVLEKNKINYLLLEKNSTPGKKLLITGGTRCNVTNRLSIDEFIVSLNFKHKKFMYPALTFFSSNDIISYFKNNGLKLILEDDMKYFPETNKSSSVLEVLLSNIDKKKMRTNQAVIEIEKQNDIFRLHTKDFIFETKHVVVATGSKSYPQTGSTGDGAVFAEQLGIEVIPFTPAETHIYASDVIKYYKDLQGVSISNITVKINGTKIKTTGSLIFTHFGLSGPAILHLSEDIYREILKKPTTISFNLVKQSVNELHDVINKASDQNMHILKTLEQLTTKRLSRKVLDILKIENIRIKELSNKDINNIINILTNFTVPIDRVEDREKAFVNAGGVDTKELDPKSMESKKVKNLYFIGETIDLHGPIGGYNITIALSTGRLCATDIIHKLSQ</sequence>
<dbReference type="InterPro" id="IPR036188">
    <property type="entry name" value="FAD/NAD-bd_sf"/>
</dbReference>
<evidence type="ECO:0000313" key="6">
    <source>
        <dbReference type="EMBL" id="MDI6453212.1"/>
    </source>
</evidence>
<dbReference type="RefSeq" id="WP_282839642.1">
    <property type="nucleotide sequence ID" value="NZ_JASCXW010000020.1"/>
</dbReference>
<dbReference type="AlphaFoldDB" id="A0AAW6U5M6"/>
<proteinExistence type="predicted"/>
<gene>
    <name evidence="6" type="ORF">QJ521_06530</name>
</gene>
<evidence type="ECO:0000259" key="4">
    <source>
        <dbReference type="Pfam" id="PF03486"/>
    </source>
</evidence>
<name>A0AAW6U5M6_9MOLU</name>
<keyword evidence="3" id="KW-0274">FAD</keyword>
<organism evidence="6 7">
    <name type="scientific">Peloplasma aerotolerans</name>
    <dbReference type="NCBI Taxonomy" id="3044389"/>
    <lineage>
        <taxon>Bacteria</taxon>
        <taxon>Bacillati</taxon>
        <taxon>Mycoplasmatota</taxon>
        <taxon>Mollicutes</taxon>
        <taxon>Acholeplasmatales</taxon>
        <taxon>Acholeplasmataceae</taxon>
        <taxon>Peloplasma</taxon>
    </lineage>
</organism>
<dbReference type="Gene3D" id="3.50.50.60">
    <property type="entry name" value="FAD/NAD(P)-binding domain"/>
    <property type="match status" value="1"/>
</dbReference>
<dbReference type="PANTHER" id="PTHR42887">
    <property type="entry name" value="OS12G0638800 PROTEIN"/>
    <property type="match status" value="1"/>
</dbReference>